<dbReference type="PANTHER" id="PTHR21716:SF53">
    <property type="entry name" value="PERMEASE PERM-RELATED"/>
    <property type="match status" value="1"/>
</dbReference>
<feature type="transmembrane region" description="Helical" evidence="8">
    <location>
        <begin position="268"/>
        <end position="298"/>
    </location>
</feature>
<feature type="transmembrane region" description="Helical" evidence="8">
    <location>
        <begin position="56"/>
        <end position="79"/>
    </location>
</feature>
<dbReference type="GO" id="GO:0005886">
    <property type="term" value="C:plasma membrane"/>
    <property type="evidence" value="ECO:0007669"/>
    <property type="project" value="UniProtKB-SubCell"/>
</dbReference>
<evidence type="ECO:0008006" key="11">
    <source>
        <dbReference type="Google" id="ProtNLM"/>
    </source>
</evidence>
<evidence type="ECO:0000313" key="9">
    <source>
        <dbReference type="EMBL" id="EWG11561.1"/>
    </source>
</evidence>
<dbReference type="Proteomes" id="UP000019270">
    <property type="component" value="Unassembled WGS sequence"/>
</dbReference>
<comment type="caution">
    <text evidence="9">The sequence shown here is derived from an EMBL/GenBank/DDBJ whole genome shotgun (WGS) entry which is preliminary data.</text>
</comment>
<reference evidence="9 10" key="2">
    <citation type="journal article" date="2016" name="Sci. Rep.">
        <title>A novel serine protease, Sep1, from Bacillus firmus DS-1 has nematicidal activity and degrades multiple intestinal-associated nematode proteins.</title>
        <authorList>
            <person name="Geng C."/>
            <person name="Nie X."/>
            <person name="Tang Z."/>
            <person name="Zhang Y."/>
            <person name="Lin J."/>
            <person name="Sun M."/>
            <person name="Peng D."/>
        </authorList>
    </citation>
    <scope>NUCLEOTIDE SEQUENCE [LARGE SCALE GENOMIC DNA]</scope>
    <source>
        <strain evidence="9 10">DS1</strain>
    </source>
</reference>
<name>W7L8L6_CYTFI</name>
<feature type="transmembrane region" description="Helical" evidence="8">
    <location>
        <begin position="245"/>
        <end position="262"/>
    </location>
</feature>
<evidence type="ECO:0000313" key="10">
    <source>
        <dbReference type="Proteomes" id="UP000019270"/>
    </source>
</evidence>
<gene>
    <name evidence="9" type="ORF">PBF_08413</name>
</gene>
<comment type="subcellular location">
    <subcellularLocation>
        <location evidence="1">Cell membrane</location>
        <topology evidence="1">Multi-pass membrane protein</topology>
    </subcellularLocation>
</comment>
<feature type="transmembrane region" description="Helical" evidence="8">
    <location>
        <begin position="91"/>
        <end position="115"/>
    </location>
</feature>
<evidence type="ECO:0000256" key="2">
    <source>
        <dbReference type="ARBA" id="ARBA00009773"/>
    </source>
</evidence>
<dbReference type="Pfam" id="PF01594">
    <property type="entry name" value="AI-2E_transport"/>
    <property type="match status" value="1"/>
</dbReference>
<dbReference type="PANTHER" id="PTHR21716">
    <property type="entry name" value="TRANSMEMBRANE PROTEIN"/>
    <property type="match status" value="1"/>
</dbReference>
<keyword evidence="4" id="KW-1003">Cell membrane</keyword>
<dbReference type="EMBL" id="APVL01000005">
    <property type="protein sequence ID" value="EWG11561.1"/>
    <property type="molecule type" value="Genomic_DNA"/>
</dbReference>
<keyword evidence="6 8" id="KW-1133">Transmembrane helix</keyword>
<accession>W7L8L6</accession>
<feature type="transmembrane region" description="Helical" evidence="8">
    <location>
        <begin position="338"/>
        <end position="363"/>
    </location>
</feature>
<protein>
    <recommendedName>
        <fullName evidence="11">Permease</fullName>
    </recommendedName>
</protein>
<feature type="transmembrane region" description="Helical" evidence="8">
    <location>
        <begin position="27"/>
        <end position="44"/>
    </location>
</feature>
<evidence type="ECO:0000256" key="8">
    <source>
        <dbReference type="SAM" id="Phobius"/>
    </source>
</evidence>
<evidence type="ECO:0000256" key="6">
    <source>
        <dbReference type="ARBA" id="ARBA00022989"/>
    </source>
</evidence>
<evidence type="ECO:0000256" key="4">
    <source>
        <dbReference type="ARBA" id="ARBA00022475"/>
    </source>
</evidence>
<evidence type="ECO:0000256" key="7">
    <source>
        <dbReference type="ARBA" id="ARBA00023136"/>
    </source>
</evidence>
<feature type="transmembrane region" description="Helical" evidence="8">
    <location>
        <begin position="305"/>
        <end position="326"/>
    </location>
</feature>
<dbReference type="GO" id="GO:0055085">
    <property type="term" value="P:transmembrane transport"/>
    <property type="evidence" value="ECO:0007669"/>
    <property type="project" value="TreeGrafter"/>
</dbReference>
<dbReference type="PATRIC" id="fig|1307436.3.peg.1789"/>
<evidence type="ECO:0000256" key="1">
    <source>
        <dbReference type="ARBA" id="ARBA00004651"/>
    </source>
</evidence>
<dbReference type="eggNOG" id="COG0628">
    <property type="taxonomic scope" value="Bacteria"/>
</dbReference>
<comment type="similarity">
    <text evidence="2">Belongs to the autoinducer-2 exporter (AI-2E) (TC 2.A.86) family.</text>
</comment>
<reference evidence="10" key="1">
    <citation type="submission" date="2013-03" db="EMBL/GenBank/DDBJ databases">
        <title>Draft genome sequence of Bacillus firmus DS1.</title>
        <authorList>
            <person name="Peng D."/>
            <person name="Zhu L."/>
            <person name="Sun M."/>
        </authorList>
    </citation>
    <scope>NUCLEOTIDE SEQUENCE [LARGE SCALE GENOMIC DNA]</scope>
    <source>
        <strain evidence="10">DS1</strain>
    </source>
</reference>
<keyword evidence="5 8" id="KW-0812">Transmembrane</keyword>
<feature type="transmembrane region" description="Helical" evidence="8">
    <location>
        <begin position="179"/>
        <end position="202"/>
    </location>
</feature>
<dbReference type="InterPro" id="IPR002549">
    <property type="entry name" value="AI-2E-like"/>
</dbReference>
<dbReference type="AlphaFoldDB" id="W7L8L6"/>
<evidence type="ECO:0000256" key="3">
    <source>
        <dbReference type="ARBA" id="ARBA00022448"/>
    </source>
</evidence>
<evidence type="ECO:0000256" key="5">
    <source>
        <dbReference type="ARBA" id="ARBA00022692"/>
    </source>
</evidence>
<sequence>MAENNINMVFLHKQFKEKGDIVAKKKLQYWTLQLLIILTIIYVSTKISFLFEPVGIFVSTLFFPIIISGFLYFLLNPLVRLLQRYKVPRTAAILIIYAAVIGLVMLVIGNIAPLISRQVTELFNDLPGYAKTTRDFVNSMSNTEEFKWFLAQDYISIQEIEARIMDYANTLPSRLTQGVAGIVSLVTNIAITIVTVPFLLFYMFKDGDKFPAAVSKFLPASYREEGVKTLKETGETLSSYIQGQITVALFVGTLSFIGYLIIDLPYALVMALIVAITNIIPYVGPFLGGAPAVIVALFDSPTKAFLVVVVIVIAQQIEGNVLSPLILGKTLNTHPATIIILLLVAGNLAGILGMILAIPTYAVTKTIVLNTVRFLRARKAARLEETVT</sequence>
<proteinExistence type="inferred from homology"/>
<organism evidence="9 10">
    <name type="scientific">Cytobacillus firmus DS1</name>
    <dbReference type="NCBI Taxonomy" id="1307436"/>
    <lineage>
        <taxon>Bacteria</taxon>
        <taxon>Bacillati</taxon>
        <taxon>Bacillota</taxon>
        <taxon>Bacilli</taxon>
        <taxon>Bacillales</taxon>
        <taxon>Bacillaceae</taxon>
        <taxon>Cytobacillus</taxon>
    </lineage>
</organism>
<keyword evidence="7 8" id="KW-0472">Membrane</keyword>
<keyword evidence="3" id="KW-0813">Transport</keyword>